<organism evidence="2 3">
    <name type="scientific">Sphingobacterium detergens</name>
    <dbReference type="NCBI Taxonomy" id="1145106"/>
    <lineage>
        <taxon>Bacteria</taxon>
        <taxon>Pseudomonadati</taxon>
        <taxon>Bacteroidota</taxon>
        <taxon>Sphingobacteriia</taxon>
        <taxon>Sphingobacteriales</taxon>
        <taxon>Sphingobacteriaceae</taxon>
        <taxon>Sphingobacterium</taxon>
    </lineage>
</organism>
<sequence>MRYIIPRIVILTLIVILINTISDYVSEREEFGYMDAAILFFRLLLILLVTSLVLFVYETYQFKQRGKITSYRQGIFLIVLVSLTLLLFSGYFKEFAF</sequence>
<comment type="caution">
    <text evidence="2">The sequence shown here is derived from an EMBL/GenBank/DDBJ whole genome shotgun (WGS) entry which is preliminary data.</text>
</comment>
<dbReference type="EMBL" id="RAPY01000001">
    <property type="protein sequence ID" value="RKE55636.1"/>
    <property type="molecule type" value="Genomic_DNA"/>
</dbReference>
<dbReference type="RefSeq" id="WP_120257401.1">
    <property type="nucleotide sequence ID" value="NZ_RAPY01000001.1"/>
</dbReference>
<accession>A0A420BG27</accession>
<reference evidence="2 3" key="1">
    <citation type="submission" date="2018-09" db="EMBL/GenBank/DDBJ databases">
        <title>Genomic Encyclopedia of Type Strains, Phase III (KMG-III): the genomes of soil and plant-associated and newly described type strains.</title>
        <authorList>
            <person name="Whitman W."/>
        </authorList>
    </citation>
    <scope>NUCLEOTIDE SEQUENCE [LARGE SCALE GENOMIC DNA]</scope>
    <source>
        <strain evidence="2 3">CECT 7938</strain>
    </source>
</reference>
<keyword evidence="1" id="KW-0812">Transmembrane</keyword>
<feature type="transmembrane region" description="Helical" evidence="1">
    <location>
        <begin position="38"/>
        <end position="57"/>
    </location>
</feature>
<dbReference type="Proteomes" id="UP000286246">
    <property type="component" value="Unassembled WGS sequence"/>
</dbReference>
<protein>
    <submittedName>
        <fullName evidence="2">Uncharacterized protein</fullName>
    </submittedName>
</protein>
<evidence type="ECO:0000256" key="1">
    <source>
        <dbReference type="SAM" id="Phobius"/>
    </source>
</evidence>
<evidence type="ECO:0000313" key="2">
    <source>
        <dbReference type="EMBL" id="RKE55636.1"/>
    </source>
</evidence>
<name>A0A420BG27_SPHD1</name>
<keyword evidence="1" id="KW-1133">Transmembrane helix</keyword>
<evidence type="ECO:0000313" key="3">
    <source>
        <dbReference type="Proteomes" id="UP000286246"/>
    </source>
</evidence>
<keyword evidence="1" id="KW-0472">Membrane</keyword>
<dbReference type="AlphaFoldDB" id="A0A420BG27"/>
<proteinExistence type="predicted"/>
<gene>
    <name evidence="2" type="ORF">DFQ12_0470</name>
</gene>
<feature type="transmembrane region" description="Helical" evidence="1">
    <location>
        <begin position="69"/>
        <end position="92"/>
    </location>
</feature>
<keyword evidence="3" id="KW-1185">Reference proteome</keyword>